<keyword evidence="2" id="KW-1185">Reference proteome</keyword>
<dbReference type="InterPro" id="IPR036736">
    <property type="entry name" value="ACP-like_sf"/>
</dbReference>
<dbReference type="RefSeq" id="WP_184091382.1">
    <property type="nucleotide sequence ID" value="NZ_AP023367.1"/>
</dbReference>
<evidence type="ECO:0000313" key="1">
    <source>
        <dbReference type="EMBL" id="BCJ94156.1"/>
    </source>
</evidence>
<dbReference type="InterPro" id="IPR009081">
    <property type="entry name" value="PP-bd_ACP"/>
</dbReference>
<dbReference type="PROSITE" id="PS50075">
    <property type="entry name" value="CARRIER"/>
    <property type="match status" value="1"/>
</dbReference>
<dbReference type="Gene3D" id="1.10.1200.10">
    <property type="entry name" value="ACP-like"/>
    <property type="match status" value="1"/>
</dbReference>
<dbReference type="Proteomes" id="UP000515561">
    <property type="component" value="Chromosome"/>
</dbReference>
<gene>
    <name evidence="1" type="ORF">acsn021_17250</name>
</gene>
<organism evidence="1 2">
    <name type="scientific">Anaerocolumna cellulosilytica</name>
    <dbReference type="NCBI Taxonomy" id="433286"/>
    <lineage>
        <taxon>Bacteria</taxon>
        <taxon>Bacillati</taxon>
        <taxon>Bacillota</taxon>
        <taxon>Clostridia</taxon>
        <taxon>Lachnospirales</taxon>
        <taxon>Lachnospiraceae</taxon>
        <taxon>Anaerocolumna</taxon>
    </lineage>
</organism>
<dbReference type="Pfam" id="PF00550">
    <property type="entry name" value="PP-binding"/>
    <property type="match status" value="1"/>
</dbReference>
<dbReference type="KEGG" id="acel:acsn021_17250"/>
<accession>A0A6S6QWQ3</accession>
<dbReference type="AlphaFoldDB" id="A0A6S6QWQ3"/>
<name>A0A6S6QWQ3_9FIRM</name>
<proteinExistence type="predicted"/>
<reference evidence="1 2" key="1">
    <citation type="journal article" date="2016" name="Int. J. Syst. Evol. Microbiol.">
        <title>Descriptions of Anaerotaenia torta gen. nov., sp. nov. and Anaerocolumna cellulosilytica gen. nov., sp. nov. isolated from a methanogenic reactor of cattle waste.</title>
        <authorList>
            <person name="Uek A."/>
            <person name="Ohtaki Y."/>
            <person name="Kaku N."/>
            <person name="Ueki K."/>
        </authorList>
    </citation>
    <scope>NUCLEOTIDE SEQUENCE [LARGE SCALE GENOMIC DNA]</scope>
    <source>
        <strain evidence="1 2">SN021</strain>
    </source>
</reference>
<sequence length="82" mass="9279">MSNITNYTSSILKIIANVMDIEESTISLDKTFEEIGLGSLGFINIIVQCETEFDIEFGEDKFLISEFPQITDFVSYVESLIQ</sequence>
<evidence type="ECO:0000313" key="2">
    <source>
        <dbReference type="Proteomes" id="UP000515561"/>
    </source>
</evidence>
<dbReference type="EMBL" id="AP023367">
    <property type="protein sequence ID" value="BCJ94156.1"/>
    <property type="molecule type" value="Genomic_DNA"/>
</dbReference>
<protein>
    <submittedName>
        <fullName evidence="1">Uncharacterized protein</fullName>
    </submittedName>
</protein>
<dbReference type="SUPFAM" id="SSF47336">
    <property type="entry name" value="ACP-like"/>
    <property type="match status" value="1"/>
</dbReference>